<keyword evidence="8 14" id="KW-0378">Hydrolase</keyword>
<comment type="cofactor">
    <cofactor evidence="14">
        <name>Zn(2+)</name>
        <dbReference type="ChEBI" id="CHEBI:29105"/>
    </cofactor>
    <text evidence="14">Binds one Zn(2+) ion per subunit.</text>
</comment>
<sequence length="652" mass="71942">MSRRLFRSRLLSSRITPRTGNSELHNQTETRSAFQLRLMAAALFVLLAFVLLFVRFAWLQVVKHKEYITLAEQNRISLVPVQPSRGIIKDRNGVVLAHNFSAYTLEITPSKVTDLEDTLNRLSGLIEIQPKDRRRFKKLREETKAFESLPIRSRLTDEEVARFAANSYQFPGVEIKARLFRHYPQGEVASHLIGYIGRINATDLSNLEASGQMPNYRGADHIGKIGIEQRYEKELRGIAGHEEVEIDAGGRAIRTLRHTPSTPGKNLILSIDIELQKVAEQAFGENKGALVAIEPATGGVLAFVSMPGYDPNLFVDGIDPQNWNELNNSPEKPLLNRALRGEYPPGSTFKPFMALAAQEGGFRSASAALPDPGFFNFGGHVFRDDKPGGHGVVDMYKSVVVSCDTYYYTLANQMGIENIAQFMATLGFGSKTGIDIEGERPGVLPSPEWKKKRFKNPAQQKWFAGETISIGIGQGYNSYTPLQLAHATATLANRGVEFKPHLVQHIEDAHSGAKTPVEPKPSKTHDWKPEHVNVIHRAMAGVNKEGTGARAFAGASYTSAGKTGTAQVFSLKGAKYVEGQVKKHLRDHALFIAFAPVESPRIALAVIVENGGFGAQAAAPIARQVLDYYLLGKKVNQPARELPDEPEEHAHD</sequence>
<organism evidence="17 18">
    <name type="scientific">Formivibrio citricus</name>
    <dbReference type="NCBI Taxonomy" id="83765"/>
    <lineage>
        <taxon>Bacteria</taxon>
        <taxon>Pseudomonadati</taxon>
        <taxon>Pseudomonadota</taxon>
        <taxon>Betaproteobacteria</taxon>
        <taxon>Neisseriales</taxon>
        <taxon>Chitinibacteraceae</taxon>
        <taxon>Formivibrio</taxon>
    </lineage>
</organism>
<dbReference type="HAMAP" id="MF_02081">
    <property type="entry name" value="MrdA_transpept"/>
    <property type="match status" value="1"/>
</dbReference>
<dbReference type="GO" id="GO:0005886">
    <property type="term" value="C:plasma membrane"/>
    <property type="evidence" value="ECO:0007669"/>
    <property type="project" value="UniProtKB-SubCell"/>
</dbReference>
<keyword evidence="12 14" id="KW-0472">Membrane</keyword>
<name>A0A1I5D2Z9_9NEIS</name>
<evidence type="ECO:0000259" key="15">
    <source>
        <dbReference type="Pfam" id="PF00905"/>
    </source>
</evidence>
<dbReference type="EMBL" id="FOVE01000022">
    <property type="protein sequence ID" value="SFN93620.1"/>
    <property type="molecule type" value="Genomic_DNA"/>
</dbReference>
<dbReference type="GO" id="GO:0071555">
    <property type="term" value="P:cell wall organization"/>
    <property type="evidence" value="ECO:0007669"/>
    <property type="project" value="UniProtKB-KW"/>
</dbReference>
<comment type="catalytic activity">
    <reaction evidence="14">
        <text>Preferential cleavage: (Ac)2-L-Lys-D-Ala-|-D-Ala. Also transpeptidation of peptidyl-alanyl moieties that are N-acyl substituents of D-alanine.</text>
        <dbReference type="EC" id="3.4.16.4"/>
    </reaction>
</comment>
<dbReference type="InterPro" id="IPR017790">
    <property type="entry name" value="Penicillin-binding_protein_2"/>
</dbReference>
<comment type="similarity">
    <text evidence="14">Belongs to the transpeptidase family. MrdA subfamily.</text>
</comment>
<accession>A0A1I5D2Z9</accession>
<evidence type="ECO:0000256" key="5">
    <source>
        <dbReference type="ARBA" id="ARBA00022645"/>
    </source>
</evidence>
<keyword evidence="3 14" id="KW-1003">Cell membrane</keyword>
<dbReference type="PANTHER" id="PTHR30627">
    <property type="entry name" value="PEPTIDOGLYCAN D,D-TRANSPEPTIDASE"/>
    <property type="match status" value="1"/>
</dbReference>
<feature type="active site" description="Acyl-ester intermediate" evidence="14">
    <location>
        <position position="347"/>
    </location>
</feature>
<feature type="transmembrane region" description="Helical" evidence="14">
    <location>
        <begin position="38"/>
        <end position="58"/>
    </location>
</feature>
<evidence type="ECO:0000259" key="16">
    <source>
        <dbReference type="Pfam" id="PF03717"/>
    </source>
</evidence>
<gene>
    <name evidence="14" type="primary">mrdA</name>
    <name evidence="17" type="ORF">SAMN05660284_02569</name>
</gene>
<keyword evidence="11 14" id="KW-1133">Transmembrane helix</keyword>
<keyword evidence="18" id="KW-1185">Reference proteome</keyword>
<evidence type="ECO:0000256" key="8">
    <source>
        <dbReference type="ARBA" id="ARBA00022801"/>
    </source>
</evidence>
<evidence type="ECO:0000313" key="18">
    <source>
        <dbReference type="Proteomes" id="UP000242869"/>
    </source>
</evidence>
<evidence type="ECO:0000256" key="4">
    <source>
        <dbReference type="ARBA" id="ARBA00022519"/>
    </source>
</evidence>
<evidence type="ECO:0000256" key="9">
    <source>
        <dbReference type="ARBA" id="ARBA00022960"/>
    </source>
</evidence>
<dbReference type="Gene3D" id="3.30.1390.30">
    <property type="entry name" value="Penicillin-binding protein 2a, domain 3"/>
    <property type="match status" value="1"/>
</dbReference>
<evidence type="ECO:0000256" key="2">
    <source>
        <dbReference type="ARBA" id="ARBA00004236"/>
    </source>
</evidence>
<dbReference type="GO" id="GO:0006508">
    <property type="term" value="P:proteolysis"/>
    <property type="evidence" value="ECO:0007669"/>
    <property type="project" value="UniProtKB-KW"/>
</dbReference>
<dbReference type="UniPathway" id="UPA00219"/>
<evidence type="ECO:0000256" key="1">
    <source>
        <dbReference type="ARBA" id="ARBA00004167"/>
    </source>
</evidence>
<dbReference type="Proteomes" id="UP000242869">
    <property type="component" value="Unassembled WGS sequence"/>
</dbReference>
<dbReference type="InterPro" id="IPR050515">
    <property type="entry name" value="Beta-lactam/transpept"/>
</dbReference>
<dbReference type="GO" id="GO:0008360">
    <property type="term" value="P:regulation of cell shape"/>
    <property type="evidence" value="ECO:0007669"/>
    <property type="project" value="UniProtKB-KW"/>
</dbReference>
<protein>
    <recommendedName>
        <fullName evidence="14">Peptidoglycan D,D-transpeptidase MrdA</fullName>
        <ecNumber evidence="14">3.4.16.4</ecNumber>
    </recommendedName>
    <alternativeName>
        <fullName evidence="14">Penicillin-binding protein 2</fullName>
        <shortName evidence="14">PBP-2</shortName>
    </alternativeName>
</protein>
<dbReference type="Gene3D" id="3.90.1310.10">
    <property type="entry name" value="Penicillin-binding protein 2a (Domain 2)"/>
    <property type="match status" value="1"/>
</dbReference>
<keyword evidence="10 14" id="KW-0573">Peptidoglycan synthesis</keyword>
<dbReference type="GO" id="GO:0009002">
    <property type="term" value="F:serine-type D-Ala-D-Ala carboxypeptidase activity"/>
    <property type="evidence" value="ECO:0007669"/>
    <property type="project" value="UniProtKB-UniRule"/>
</dbReference>
<evidence type="ECO:0000256" key="13">
    <source>
        <dbReference type="ARBA" id="ARBA00023316"/>
    </source>
</evidence>
<dbReference type="InterPro" id="IPR036138">
    <property type="entry name" value="PBP_dimer_sf"/>
</dbReference>
<evidence type="ECO:0000256" key="11">
    <source>
        <dbReference type="ARBA" id="ARBA00022989"/>
    </source>
</evidence>
<dbReference type="InterPro" id="IPR005311">
    <property type="entry name" value="PBP_dimer"/>
</dbReference>
<evidence type="ECO:0000313" key="17">
    <source>
        <dbReference type="EMBL" id="SFN93620.1"/>
    </source>
</evidence>
<keyword evidence="13 14" id="KW-0961">Cell wall biogenesis/degradation</keyword>
<feature type="binding site" evidence="14">
    <location>
        <position position="384"/>
    </location>
    <ligand>
        <name>Zn(2+)</name>
        <dbReference type="ChEBI" id="CHEBI:29105"/>
    </ligand>
</feature>
<dbReference type="SUPFAM" id="SSF56519">
    <property type="entry name" value="Penicillin binding protein dimerisation domain"/>
    <property type="match status" value="1"/>
</dbReference>
<feature type="binding site" evidence="14">
    <location>
        <position position="403"/>
    </location>
    <ligand>
        <name>Zn(2+)</name>
        <dbReference type="ChEBI" id="CHEBI:29105"/>
    </ligand>
</feature>
<evidence type="ECO:0000256" key="10">
    <source>
        <dbReference type="ARBA" id="ARBA00022984"/>
    </source>
</evidence>
<keyword evidence="14" id="KW-0479">Metal-binding</keyword>
<keyword evidence="9 14" id="KW-0133">Cell shape</keyword>
<dbReference type="EC" id="3.4.16.4" evidence="14"/>
<keyword evidence="4 14" id="KW-0997">Cell inner membrane</keyword>
<comment type="subcellular location">
    <subcellularLocation>
        <location evidence="14">Cell inner membrane</location>
        <topology evidence="14">Single-pass membrane protein</topology>
    </subcellularLocation>
    <subcellularLocation>
        <location evidence="2">Cell membrane</location>
    </subcellularLocation>
    <subcellularLocation>
        <location evidence="1">Membrane</location>
        <topology evidence="1">Single-pass membrane protein</topology>
    </subcellularLocation>
</comment>
<evidence type="ECO:0000256" key="7">
    <source>
        <dbReference type="ARBA" id="ARBA00022692"/>
    </source>
</evidence>
<dbReference type="FunFam" id="3.40.710.10:FF:000024">
    <property type="entry name" value="Penicillin-binding protein 2"/>
    <property type="match status" value="1"/>
</dbReference>
<keyword evidence="5 14" id="KW-0121">Carboxypeptidase</keyword>
<evidence type="ECO:0000256" key="14">
    <source>
        <dbReference type="HAMAP-Rule" id="MF_02081"/>
    </source>
</evidence>
<reference evidence="18" key="1">
    <citation type="submission" date="2016-10" db="EMBL/GenBank/DDBJ databases">
        <authorList>
            <person name="Varghese N."/>
            <person name="Submissions S."/>
        </authorList>
    </citation>
    <scope>NUCLEOTIDE SEQUENCE [LARGE SCALE GENOMIC DNA]</scope>
    <source>
        <strain evidence="18">DSM 6150</strain>
    </source>
</reference>
<proteinExistence type="inferred from homology"/>
<dbReference type="Pfam" id="PF00905">
    <property type="entry name" value="Transpeptidase"/>
    <property type="match status" value="1"/>
</dbReference>
<feature type="domain" description="Penicillin-binding protein dimerisation" evidence="16">
    <location>
        <begin position="81"/>
        <end position="256"/>
    </location>
</feature>
<dbReference type="GO" id="GO:0008658">
    <property type="term" value="F:penicillin binding"/>
    <property type="evidence" value="ECO:0007669"/>
    <property type="project" value="InterPro"/>
</dbReference>
<keyword evidence="6 14" id="KW-0645">Protease</keyword>
<dbReference type="OrthoDB" id="9789078at2"/>
<evidence type="ECO:0000256" key="3">
    <source>
        <dbReference type="ARBA" id="ARBA00022475"/>
    </source>
</evidence>
<evidence type="ECO:0000256" key="6">
    <source>
        <dbReference type="ARBA" id="ARBA00022670"/>
    </source>
</evidence>
<dbReference type="PANTHER" id="PTHR30627:SF2">
    <property type="entry name" value="PEPTIDOGLYCAN D,D-TRANSPEPTIDASE MRDA"/>
    <property type="match status" value="1"/>
</dbReference>
<feature type="binding site" evidence="14">
    <location>
        <position position="390"/>
    </location>
    <ligand>
        <name>Zn(2+)</name>
        <dbReference type="ChEBI" id="CHEBI:29105"/>
    </ligand>
</feature>
<comment type="function">
    <text evidence="14">Catalyzes cross-linking of the peptidoglycan cell wall.</text>
</comment>
<dbReference type="Pfam" id="PF03717">
    <property type="entry name" value="PBP_dimer"/>
    <property type="match status" value="1"/>
</dbReference>
<dbReference type="STRING" id="83765.SAMN05660284_02569"/>
<feature type="domain" description="Penicillin-binding protein transpeptidase" evidence="15">
    <location>
        <begin position="288"/>
        <end position="626"/>
    </location>
</feature>
<keyword evidence="14" id="KW-0862">Zinc</keyword>
<dbReference type="GO" id="GO:0009252">
    <property type="term" value="P:peptidoglycan biosynthetic process"/>
    <property type="evidence" value="ECO:0007669"/>
    <property type="project" value="UniProtKB-UniRule"/>
</dbReference>
<evidence type="ECO:0000256" key="12">
    <source>
        <dbReference type="ARBA" id="ARBA00023136"/>
    </source>
</evidence>
<keyword evidence="7 14" id="KW-0812">Transmembrane</keyword>
<dbReference type="SUPFAM" id="SSF56601">
    <property type="entry name" value="beta-lactamase/transpeptidase-like"/>
    <property type="match status" value="1"/>
</dbReference>
<dbReference type="InterPro" id="IPR001460">
    <property type="entry name" value="PCN-bd_Tpept"/>
</dbReference>
<dbReference type="InterPro" id="IPR012338">
    <property type="entry name" value="Beta-lactam/transpept-like"/>
</dbReference>
<dbReference type="GO" id="GO:0071972">
    <property type="term" value="F:peptidoglycan L,D-transpeptidase activity"/>
    <property type="evidence" value="ECO:0007669"/>
    <property type="project" value="TreeGrafter"/>
</dbReference>
<dbReference type="AlphaFoldDB" id="A0A1I5D2Z9"/>
<feature type="binding site" evidence="14">
    <location>
        <position position="371"/>
    </location>
    <ligand>
        <name>Zn(2+)</name>
        <dbReference type="ChEBI" id="CHEBI:29105"/>
    </ligand>
</feature>
<dbReference type="NCBIfam" id="TIGR03423">
    <property type="entry name" value="pbp2_mrdA"/>
    <property type="match status" value="1"/>
</dbReference>
<comment type="pathway">
    <text evidence="14">Cell wall biogenesis; peptidoglycan biosynthesis.</text>
</comment>
<dbReference type="Gene3D" id="3.40.710.10">
    <property type="entry name" value="DD-peptidase/beta-lactamase superfamily"/>
    <property type="match status" value="1"/>
</dbReference>
<dbReference type="GO" id="GO:0008270">
    <property type="term" value="F:zinc ion binding"/>
    <property type="evidence" value="ECO:0007669"/>
    <property type="project" value="UniProtKB-UniRule"/>
</dbReference>